<dbReference type="Gene3D" id="1.10.405.10">
    <property type="entry name" value="Guanine Nucleotide Dissociation Inhibitor, domain 1"/>
    <property type="match status" value="1"/>
</dbReference>
<dbReference type="Proteomes" id="UP000676336">
    <property type="component" value="Unassembled WGS sequence"/>
</dbReference>
<dbReference type="AlphaFoldDB" id="A0A8S3D1X8"/>
<dbReference type="Proteomes" id="UP000681720">
    <property type="component" value="Unassembled WGS sequence"/>
</dbReference>
<reference evidence="2" key="1">
    <citation type="submission" date="2021-02" db="EMBL/GenBank/DDBJ databases">
        <authorList>
            <person name="Nowell W R."/>
        </authorList>
    </citation>
    <scope>NUCLEOTIDE SEQUENCE</scope>
</reference>
<feature type="non-terminal residue" evidence="2">
    <location>
        <position position="80"/>
    </location>
</feature>
<gene>
    <name evidence="2" type="ORF">GIL414_LOCUS53099</name>
    <name evidence="1" type="ORF">SMN809_LOCUS45280</name>
</gene>
<evidence type="ECO:0000313" key="1">
    <source>
        <dbReference type="EMBL" id="CAF4754554.1"/>
    </source>
</evidence>
<feature type="non-terminal residue" evidence="2">
    <location>
        <position position="1"/>
    </location>
</feature>
<name>A0A8S3D1X8_9BILA</name>
<comment type="caution">
    <text evidence="2">The sequence shown here is derived from an EMBL/GenBank/DDBJ whole genome shotgun (WGS) entry which is preliminary data.</text>
</comment>
<evidence type="ECO:0000313" key="3">
    <source>
        <dbReference type="Proteomes" id="UP000681720"/>
    </source>
</evidence>
<evidence type="ECO:0000313" key="2">
    <source>
        <dbReference type="EMBL" id="CAF4926725.1"/>
    </source>
</evidence>
<dbReference type="EMBL" id="CAJOBJ010183440">
    <property type="protein sequence ID" value="CAF4926725.1"/>
    <property type="molecule type" value="Genomic_DNA"/>
</dbReference>
<sequence>YAGQPGLYEALRVKSLTMEEEQEVIEMNKRLDQMALEIPSVQEPFKDCAMAKEWDQISVGEYLEKNVQQKNSLQELFLEI</sequence>
<accession>A0A8S3D1X8</accession>
<dbReference type="EMBL" id="CAJOBI010137988">
    <property type="protein sequence ID" value="CAF4754554.1"/>
    <property type="molecule type" value="Genomic_DNA"/>
</dbReference>
<proteinExistence type="predicted"/>
<protein>
    <submittedName>
        <fullName evidence="2">Uncharacterized protein</fullName>
    </submittedName>
</protein>
<organism evidence="2 3">
    <name type="scientific">Rotaria magnacalcarata</name>
    <dbReference type="NCBI Taxonomy" id="392030"/>
    <lineage>
        <taxon>Eukaryota</taxon>
        <taxon>Metazoa</taxon>
        <taxon>Spiralia</taxon>
        <taxon>Gnathifera</taxon>
        <taxon>Rotifera</taxon>
        <taxon>Eurotatoria</taxon>
        <taxon>Bdelloidea</taxon>
        <taxon>Philodinida</taxon>
        <taxon>Philodinidae</taxon>
        <taxon>Rotaria</taxon>
    </lineage>
</organism>